<evidence type="ECO:0000256" key="2">
    <source>
        <dbReference type="SAM" id="Phobius"/>
    </source>
</evidence>
<evidence type="ECO:0000256" key="1">
    <source>
        <dbReference type="SAM" id="MobiDB-lite"/>
    </source>
</evidence>
<keyword evidence="2" id="KW-0812">Transmembrane</keyword>
<reference evidence="3" key="1">
    <citation type="submission" date="2021-06" db="EMBL/GenBank/DDBJ databases">
        <title>Complete genome sequence of Nocardioides sp. G188.</title>
        <authorList>
            <person name="Im W.-T."/>
        </authorList>
    </citation>
    <scope>NUCLEOTIDE SEQUENCE</scope>
    <source>
        <strain evidence="3">G188</strain>
    </source>
</reference>
<accession>A0A975Y1V3</accession>
<dbReference type="AlphaFoldDB" id="A0A975Y1V3"/>
<feature type="region of interest" description="Disordered" evidence="1">
    <location>
        <begin position="1"/>
        <end position="24"/>
    </location>
</feature>
<dbReference type="InterPro" id="IPR022062">
    <property type="entry name" value="DUF3618"/>
</dbReference>
<evidence type="ECO:0000313" key="4">
    <source>
        <dbReference type="Proteomes" id="UP000683575"/>
    </source>
</evidence>
<dbReference type="KEGG" id="nps:KRR39_09350"/>
<evidence type="ECO:0000313" key="3">
    <source>
        <dbReference type="EMBL" id="QWZ09907.1"/>
    </source>
</evidence>
<dbReference type="RefSeq" id="WP_216941753.1">
    <property type="nucleotide sequence ID" value="NZ_CP077062.1"/>
</dbReference>
<keyword evidence="2" id="KW-1133">Transmembrane helix</keyword>
<sequence length="122" mass="12584">MSTPDNAPGPAPAGADEKPTVPELQADIEHTREQLGETVDALTAKLDVKSRAKEKVATTRLRLKDRTVAARAQVADWARDGKAAATTDEGKPTPAVLAGGAGAAALVVAVGVAVVLVRRRGR</sequence>
<dbReference type="Proteomes" id="UP000683575">
    <property type="component" value="Chromosome"/>
</dbReference>
<protein>
    <submittedName>
        <fullName evidence="3">DUF3618 domain-containing protein</fullName>
    </submittedName>
</protein>
<dbReference type="Pfam" id="PF12277">
    <property type="entry name" value="DUF3618"/>
    <property type="match status" value="1"/>
</dbReference>
<name>A0A975Y1V3_9ACTN</name>
<proteinExistence type="predicted"/>
<organism evidence="3 4">
    <name type="scientific">Nocardioides panacis</name>
    <dbReference type="NCBI Taxonomy" id="2849501"/>
    <lineage>
        <taxon>Bacteria</taxon>
        <taxon>Bacillati</taxon>
        <taxon>Actinomycetota</taxon>
        <taxon>Actinomycetes</taxon>
        <taxon>Propionibacteriales</taxon>
        <taxon>Nocardioidaceae</taxon>
        <taxon>Nocardioides</taxon>
    </lineage>
</organism>
<keyword evidence="4" id="KW-1185">Reference proteome</keyword>
<keyword evidence="2" id="KW-0472">Membrane</keyword>
<feature type="compositionally biased region" description="Low complexity" evidence="1">
    <location>
        <begin position="1"/>
        <end position="14"/>
    </location>
</feature>
<feature type="transmembrane region" description="Helical" evidence="2">
    <location>
        <begin position="95"/>
        <end position="117"/>
    </location>
</feature>
<gene>
    <name evidence="3" type="ORF">KRR39_09350</name>
</gene>
<dbReference type="EMBL" id="CP077062">
    <property type="protein sequence ID" value="QWZ09907.1"/>
    <property type="molecule type" value="Genomic_DNA"/>
</dbReference>